<evidence type="ECO:0000313" key="6">
    <source>
        <dbReference type="Proteomes" id="UP000011863"/>
    </source>
</evidence>
<evidence type="ECO:0000256" key="2">
    <source>
        <dbReference type="ARBA" id="ARBA00022840"/>
    </source>
</evidence>
<evidence type="ECO:0000256" key="3">
    <source>
        <dbReference type="SAM" id="MobiDB-lite"/>
    </source>
</evidence>
<name>A0A6C7EFJ3_ILUCY</name>
<dbReference type="SMART" id="SM00421">
    <property type="entry name" value="HTH_LUXR"/>
    <property type="match status" value="1"/>
</dbReference>
<dbReference type="InterPro" id="IPR000792">
    <property type="entry name" value="Tscrpt_reg_LuxR_C"/>
</dbReference>
<gene>
    <name evidence="5" type="ORF">YM304_34810</name>
</gene>
<dbReference type="InterPro" id="IPR027417">
    <property type="entry name" value="P-loop_NTPase"/>
</dbReference>
<evidence type="ECO:0000313" key="5">
    <source>
        <dbReference type="EMBL" id="BAN03795.1"/>
    </source>
</evidence>
<dbReference type="PRINTS" id="PR00038">
    <property type="entry name" value="HTHLUXR"/>
</dbReference>
<dbReference type="RefSeq" id="WP_015443042.1">
    <property type="nucleotide sequence ID" value="NC_020520.1"/>
</dbReference>
<keyword evidence="1" id="KW-0547">Nucleotide-binding</keyword>
<dbReference type="GO" id="GO:0005737">
    <property type="term" value="C:cytoplasm"/>
    <property type="evidence" value="ECO:0007669"/>
    <property type="project" value="TreeGrafter"/>
</dbReference>
<keyword evidence="6" id="KW-1185">Reference proteome</keyword>
<dbReference type="GO" id="GO:0003677">
    <property type="term" value="F:DNA binding"/>
    <property type="evidence" value="ECO:0007669"/>
    <property type="project" value="InterPro"/>
</dbReference>
<dbReference type="AlphaFoldDB" id="A0A6C7EFJ3"/>
<proteinExistence type="predicted"/>
<dbReference type="PANTHER" id="PTHR16305:SF35">
    <property type="entry name" value="TRANSCRIPTIONAL ACTIVATOR DOMAIN"/>
    <property type="match status" value="1"/>
</dbReference>
<dbReference type="SUPFAM" id="SSF52540">
    <property type="entry name" value="P-loop containing nucleoside triphosphate hydrolases"/>
    <property type="match status" value="1"/>
</dbReference>
<dbReference type="KEGG" id="aym:YM304_34810"/>
<dbReference type="GO" id="GO:0005524">
    <property type="term" value="F:ATP binding"/>
    <property type="evidence" value="ECO:0007669"/>
    <property type="project" value="UniProtKB-KW"/>
</dbReference>
<dbReference type="InterPro" id="IPR036388">
    <property type="entry name" value="WH-like_DNA-bd_sf"/>
</dbReference>
<reference evidence="5 6" key="1">
    <citation type="journal article" date="2013" name="Int. J. Syst. Evol. Microbiol.">
        <title>Ilumatobacter nonamiense sp. nov. and Ilumatobacter coccineum sp. nov., isolated from seashore sand.</title>
        <authorList>
            <person name="Matsumoto A."/>
            <person name="Kasai H."/>
            <person name="Matsuo Y."/>
            <person name="Shizuri Y."/>
            <person name="Ichikawa N."/>
            <person name="Fujita N."/>
            <person name="Omura S."/>
            <person name="Takahashi Y."/>
        </authorList>
    </citation>
    <scope>NUCLEOTIDE SEQUENCE [LARGE SCALE GENOMIC DNA]</scope>
    <source>
        <strain evidence="6">NBRC 103263 / KCTC 29153 / YM16-304</strain>
    </source>
</reference>
<feature type="region of interest" description="Disordered" evidence="3">
    <location>
        <begin position="842"/>
        <end position="866"/>
    </location>
</feature>
<dbReference type="Pfam" id="PF13191">
    <property type="entry name" value="AAA_16"/>
    <property type="match status" value="1"/>
</dbReference>
<dbReference type="EMBL" id="AP012057">
    <property type="protein sequence ID" value="BAN03795.1"/>
    <property type="molecule type" value="Genomic_DNA"/>
</dbReference>
<dbReference type="Gene3D" id="1.10.10.10">
    <property type="entry name" value="Winged helix-like DNA-binding domain superfamily/Winged helix DNA-binding domain"/>
    <property type="match status" value="1"/>
</dbReference>
<dbReference type="SUPFAM" id="SSF46894">
    <property type="entry name" value="C-terminal effector domain of the bipartite response regulators"/>
    <property type="match status" value="1"/>
</dbReference>
<evidence type="ECO:0000256" key="1">
    <source>
        <dbReference type="ARBA" id="ARBA00022741"/>
    </source>
</evidence>
<dbReference type="GO" id="GO:0004016">
    <property type="term" value="F:adenylate cyclase activity"/>
    <property type="evidence" value="ECO:0007669"/>
    <property type="project" value="TreeGrafter"/>
</dbReference>
<dbReference type="PROSITE" id="PS50043">
    <property type="entry name" value="HTH_LUXR_2"/>
    <property type="match status" value="1"/>
</dbReference>
<dbReference type="OrthoDB" id="3514764at2"/>
<dbReference type="PANTHER" id="PTHR16305">
    <property type="entry name" value="TESTICULAR SOLUBLE ADENYLYL CYCLASE"/>
    <property type="match status" value="1"/>
</dbReference>
<dbReference type="CDD" id="cd06170">
    <property type="entry name" value="LuxR_C_like"/>
    <property type="match status" value="1"/>
</dbReference>
<dbReference type="InterPro" id="IPR041664">
    <property type="entry name" value="AAA_16"/>
</dbReference>
<organism evidence="5 6">
    <name type="scientific">Ilumatobacter coccineus (strain NBRC 103263 / KCTC 29153 / YM16-304)</name>
    <dbReference type="NCBI Taxonomy" id="1313172"/>
    <lineage>
        <taxon>Bacteria</taxon>
        <taxon>Bacillati</taxon>
        <taxon>Actinomycetota</taxon>
        <taxon>Acidimicrobiia</taxon>
        <taxon>Acidimicrobiales</taxon>
        <taxon>Ilumatobacteraceae</taxon>
        <taxon>Ilumatobacter</taxon>
    </lineage>
</organism>
<sequence>MSQGADRERLAAALGIDQIGAARMLTEHLAGRVVTVRGPAGIGKSELVRWFVDRAWPFEHRVLRVNGTLLDQHVPLGGVTQLLDAAALQETTADSPAPAAPTKSGPSDNAELAAAADVLAALDRLAADTGLLVIDDAHWLDETSRRVIEFALRRLADRSPTTLIAQRPSTPMVTFGERLDVRGLSKTESDEVVATRLGSDDASVADAAWNATAGHPLALLDWLSQRHDRSRGRHDIDAGGRVDTCTPQTRLAMCLLARQRSGDDLDAAWTLLTGDETVGFAEAVRSDETVDVIEPDAPVRFRHAEYQVAAAAAVSTAEQHEVSRCLAVTATQPDSAAWHMADATSTTDDDVARLLDAAGRRAADRGAPIEAARCFEKAAALARDERLRADELIAAAESWWYACFPGEAARVTADAADAPVDTVRRIRLRQLHRAATGWQHDVVDTIRIYLDDAMVVEGADAEVASGLRVAAFIEACLAGQVELAVDIAGELTTGIASPTVSAAASATWEGAAAVCRGFAATLRGRAGDDDLDDSVRCDLDLMDLFGGAAPDKLETSALNLLQLVGYAQLVVDDRATARRTLTSLRTEAHARGAVAITDFTDACLAELDRREGRWASALSRTMSDLDIDVARTSAGKVWQRAIRARMLAAQQVDGVDALVDSALAEAEPVGMEFITSAAQIARANNDLASGNVRRAAELVDDISMKMQQGGALEPGAMWIDLDHVETLWRLGRGDDLRTVVDRLAEHASRTARPWSKAIAALGAALLGTGSSADAVALARALDAPFESARIELLVGEHERVTQRPISVDTDELRERFARLGAAPYVKRCDLLASPIASPVDGSIPLSTRNAETDESRTAPGRRGAGSGIGESVLTALTPAELRVAVTVADGNTNAEAAALLFLSIRTVEAHLRAIFRKLGIRNRVELATAIGEHRR</sequence>
<protein>
    <submittedName>
        <fullName evidence="5">Putative LuxR family transcriptional regulator</fullName>
    </submittedName>
</protein>
<accession>A0A6C7EFJ3</accession>
<keyword evidence="2" id="KW-0067">ATP-binding</keyword>
<dbReference type="InterPro" id="IPR016032">
    <property type="entry name" value="Sig_transdc_resp-reg_C-effctor"/>
</dbReference>
<dbReference type="Pfam" id="PF00196">
    <property type="entry name" value="GerE"/>
    <property type="match status" value="1"/>
</dbReference>
<dbReference type="Proteomes" id="UP000011863">
    <property type="component" value="Chromosome"/>
</dbReference>
<dbReference type="GO" id="GO:0006355">
    <property type="term" value="P:regulation of DNA-templated transcription"/>
    <property type="evidence" value="ECO:0007669"/>
    <property type="project" value="InterPro"/>
</dbReference>
<evidence type="ECO:0000259" key="4">
    <source>
        <dbReference type="PROSITE" id="PS50043"/>
    </source>
</evidence>
<feature type="domain" description="HTH luxR-type" evidence="4">
    <location>
        <begin position="869"/>
        <end position="934"/>
    </location>
</feature>